<feature type="transmembrane region" description="Helical" evidence="1">
    <location>
        <begin position="977"/>
        <end position="993"/>
    </location>
</feature>
<feature type="transmembrane region" description="Helical" evidence="1">
    <location>
        <begin position="445"/>
        <end position="465"/>
    </location>
</feature>
<keyword evidence="3" id="KW-1185">Reference proteome</keyword>
<reference evidence="2 3" key="1">
    <citation type="submission" date="2019-10" db="EMBL/GenBank/DDBJ databases">
        <authorList>
            <person name="Karimi E."/>
        </authorList>
    </citation>
    <scope>NUCLEOTIDE SEQUENCE [LARGE SCALE GENOMIC DNA]</scope>
    <source>
        <strain evidence="2">Maribacter sp. 151</strain>
    </source>
</reference>
<feature type="transmembrane region" description="Helical" evidence="1">
    <location>
        <begin position="353"/>
        <end position="370"/>
    </location>
</feature>
<dbReference type="Gene3D" id="1.20.1640.10">
    <property type="entry name" value="Multidrug efflux transporter AcrB transmembrane domain"/>
    <property type="match status" value="2"/>
</dbReference>
<dbReference type="InterPro" id="IPR001036">
    <property type="entry name" value="Acrflvin-R"/>
</dbReference>
<feature type="transmembrane region" description="Helical" evidence="1">
    <location>
        <begin position="477"/>
        <end position="500"/>
    </location>
</feature>
<organism evidence="2 3">
    <name type="scientific">Maribacter litoralis</name>
    <dbReference type="NCBI Taxonomy" id="2059726"/>
    <lineage>
        <taxon>Bacteria</taxon>
        <taxon>Pseudomonadati</taxon>
        <taxon>Bacteroidota</taxon>
        <taxon>Flavobacteriia</taxon>
        <taxon>Flavobacteriales</taxon>
        <taxon>Flavobacteriaceae</taxon>
        <taxon>Maribacter</taxon>
    </lineage>
</organism>
<dbReference type="Proteomes" id="UP000430202">
    <property type="component" value="Unassembled WGS sequence"/>
</dbReference>
<feature type="transmembrane region" description="Helical" evidence="1">
    <location>
        <begin position="401"/>
        <end position="425"/>
    </location>
</feature>
<dbReference type="EMBL" id="CABWLR010000006">
    <property type="protein sequence ID" value="VXC12532.1"/>
    <property type="molecule type" value="Genomic_DNA"/>
</dbReference>
<accession>A0A653W2E8</accession>
<proteinExistence type="predicted"/>
<dbReference type="Gene3D" id="3.30.70.1320">
    <property type="entry name" value="Multidrug efflux transporter AcrB pore domain like"/>
    <property type="match status" value="1"/>
</dbReference>
<evidence type="ECO:0000313" key="3">
    <source>
        <dbReference type="Proteomes" id="UP000430202"/>
    </source>
</evidence>
<feature type="transmembrane region" description="Helical" evidence="1">
    <location>
        <begin position="21"/>
        <end position="41"/>
    </location>
</feature>
<dbReference type="GO" id="GO:0005886">
    <property type="term" value="C:plasma membrane"/>
    <property type="evidence" value="ECO:0007669"/>
    <property type="project" value="TreeGrafter"/>
</dbReference>
<dbReference type="PRINTS" id="PR00702">
    <property type="entry name" value="ACRIFLAVINRP"/>
</dbReference>
<dbReference type="Gene3D" id="3.30.2090.10">
    <property type="entry name" value="Multidrug efflux transporter AcrB TolC docking domain, DN and DC subdomains"/>
    <property type="match status" value="2"/>
</dbReference>
<feature type="transmembrane region" description="Helical" evidence="1">
    <location>
        <begin position="901"/>
        <end position="921"/>
    </location>
</feature>
<dbReference type="PANTHER" id="PTHR32063:SF18">
    <property type="entry name" value="CATION EFFLUX SYSTEM PROTEIN"/>
    <property type="match status" value="1"/>
</dbReference>
<gene>
    <name evidence="2" type="ORF">MARI151_60103</name>
</gene>
<feature type="transmembrane region" description="Helical" evidence="1">
    <location>
        <begin position="1005"/>
        <end position="1028"/>
    </location>
</feature>
<evidence type="ECO:0000313" key="2">
    <source>
        <dbReference type="EMBL" id="VXC12532.1"/>
    </source>
</evidence>
<protein>
    <submittedName>
        <fullName evidence="2">Multidrug efflux pump subunit AcrB</fullName>
    </submittedName>
</protein>
<dbReference type="SUPFAM" id="SSF82693">
    <property type="entry name" value="Multidrug efflux transporter AcrB pore domain, PN1, PN2, PC1 and PC2 subdomains"/>
    <property type="match status" value="2"/>
</dbReference>
<keyword evidence="1" id="KW-0472">Membrane</keyword>
<dbReference type="SUPFAM" id="SSF82866">
    <property type="entry name" value="Multidrug efflux transporter AcrB transmembrane domain"/>
    <property type="match status" value="2"/>
</dbReference>
<dbReference type="Pfam" id="PF00873">
    <property type="entry name" value="ACR_tran"/>
    <property type="match status" value="1"/>
</dbReference>
<keyword evidence="1" id="KW-1133">Transmembrane helix</keyword>
<evidence type="ECO:0000256" key="1">
    <source>
        <dbReference type="SAM" id="Phobius"/>
    </source>
</evidence>
<feature type="transmembrane region" description="Helical" evidence="1">
    <location>
        <begin position="875"/>
        <end position="894"/>
    </location>
</feature>
<feature type="transmembrane region" description="Helical" evidence="1">
    <location>
        <begin position="927"/>
        <end position="948"/>
    </location>
</feature>
<keyword evidence="1" id="KW-0812">Transmembrane</keyword>
<feature type="transmembrane region" description="Helical" evidence="1">
    <location>
        <begin position="545"/>
        <end position="564"/>
    </location>
</feature>
<dbReference type="SUPFAM" id="SSF82714">
    <property type="entry name" value="Multidrug efflux transporter AcrB TolC docking domain, DN and DC subdomains"/>
    <property type="match status" value="2"/>
</dbReference>
<dbReference type="InterPro" id="IPR027463">
    <property type="entry name" value="AcrB_DN_DC_subdom"/>
</dbReference>
<sequence length="1046" mass="116737">MTLSKLKMKKKSGAIDWAFKHSTFPIVLALCLVLMGIYGLLNMPRNEFPDFTIRQGLIIGSYPGASSEKVEQELTSKVEEFLFGYNEVDKTKTYSYSKDGLMYIYVEISDKIDHNATEQFWNKLKSEILIFQQLELPREVQGVMVNSDFGSTAALILGVQSDTRPYKDLQRHVEDIEDELRQIDNMAKISHSGGLTEQIAVYVDQDKLANYGITPNSIASSLQNQGAVVSAGTLENTEKERPIYLETSMTTEADIAGQVIKTEQNGNIIRVRDVARVVREYDDPDSYLTISGSKGMIITLEMAKKGNIVQFGEEIDERLDKVIREMPSDIKITKIANQPEVVDHSISHFMKEFGYALIGVIIVTLILLPFRVASVAAATIPITISATLAVMYFMGIELNTVTLAALIVVLGIVVDDPIVIIDNYVEKLDEGMSIPDAAISSAKELFPSVFTATLAISATFYPLLFFMEGVASDFISAFPYVIIIALTLSLIISILLVPFINSLFIKKGLHDNPEEKGKEDKKSMLDRLQSFFDNAVNKAMERYKLTIGLGIAAIVVGVMLFGGISQQLFPKVERNQFAIEINLTPGSSLDETTKVVNGLEKILKADERVAYYTSFIGEGSPRFHTLYAPNLPSKNYAQILVTTISEDATVEVLTEYDQKYADMYPHAYLRMKQLDMAGTTAPIEVRIYGNDIDQLKKYGDTIINIARNTRKTLWSRTDFGSMKEAVKIDVKNNEAARLGLNNRSIANAVAVSTTGLKATEVWDEEYAIDVKIKNENQHKQNVSDLRQLSVISPQRQVKVPLRQVADVTSQWSQEQITNRNGNRCLTVRVDITKDAVANEVLAEMTPRIDEIEFPENLRIEYGGEYELQIENNEPMGLSLMLSVVLIFLILLWHFKNFMHALLSFITMPLSIFGAALGLILMQYPFGFTSFLGLLALCGIVVRNGIILIDYADELRHEHGYSVKKAAILAAERRMRPIFLTSSAAAVGVIPMIVSRSSLWGPLGTVIAFGLMFSMVLTLFVLPVLYWLFFRNDDNEATKEVSVNANV</sequence>
<dbReference type="PANTHER" id="PTHR32063">
    <property type="match status" value="1"/>
</dbReference>
<name>A0A653W2E8_9FLAO</name>
<dbReference type="GO" id="GO:0042910">
    <property type="term" value="F:xenobiotic transmembrane transporter activity"/>
    <property type="evidence" value="ECO:0007669"/>
    <property type="project" value="TreeGrafter"/>
</dbReference>
<dbReference type="AlphaFoldDB" id="A0A653W2E8"/>
<dbReference type="Gene3D" id="3.30.70.1440">
    <property type="entry name" value="Multidrug efflux transporter AcrB pore domain"/>
    <property type="match status" value="1"/>
</dbReference>
<dbReference type="Gene3D" id="3.30.70.1430">
    <property type="entry name" value="Multidrug efflux transporter AcrB pore domain"/>
    <property type="match status" value="2"/>
</dbReference>